<sequence>MTQKTSFAFKTNILDSDCFLNLKNRCPSSEKHLRRHVHIRHK</sequence>
<accession>A0A2P2PMT6</accession>
<reference evidence="1" key="1">
    <citation type="submission" date="2018-02" db="EMBL/GenBank/DDBJ databases">
        <title>Rhizophora mucronata_Transcriptome.</title>
        <authorList>
            <person name="Meera S.P."/>
            <person name="Sreeshan A."/>
            <person name="Augustine A."/>
        </authorList>
    </citation>
    <scope>NUCLEOTIDE SEQUENCE</scope>
    <source>
        <tissue evidence="1">Leaf</tissue>
    </source>
</reference>
<name>A0A2P2PMT6_RHIMU</name>
<organism evidence="1">
    <name type="scientific">Rhizophora mucronata</name>
    <name type="common">Asiatic mangrove</name>
    <dbReference type="NCBI Taxonomy" id="61149"/>
    <lineage>
        <taxon>Eukaryota</taxon>
        <taxon>Viridiplantae</taxon>
        <taxon>Streptophyta</taxon>
        <taxon>Embryophyta</taxon>
        <taxon>Tracheophyta</taxon>
        <taxon>Spermatophyta</taxon>
        <taxon>Magnoliopsida</taxon>
        <taxon>eudicotyledons</taxon>
        <taxon>Gunneridae</taxon>
        <taxon>Pentapetalae</taxon>
        <taxon>rosids</taxon>
        <taxon>fabids</taxon>
        <taxon>Malpighiales</taxon>
        <taxon>Rhizophoraceae</taxon>
        <taxon>Rhizophora</taxon>
    </lineage>
</organism>
<dbReference type="AlphaFoldDB" id="A0A2P2PMT6"/>
<proteinExistence type="predicted"/>
<protein>
    <submittedName>
        <fullName evidence="1">Uncharacterized protein</fullName>
    </submittedName>
</protein>
<evidence type="ECO:0000313" key="1">
    <source>
        <dbReference type="EMBL" id="MBX56018.1"/>
    </source>
</evidence>
<dbReference type="EMBL" id="GGEC01075534">
    <property type="protein sequence ID" value="MBX56018.1"/>
    <property type="molecule type" value="Transcribed_RNA"/>
</dbReference>